<dbReference type="InterPro" id="IPR036388">
    <property type="entry name" value="WH-like_DNA-bd_sf"/>
</dbReference>
<organism evidence="5 6">
    <name type="scientific">Pseudonocardia eucalypti</name>
    <dbReference type="NCBI Taxonomy" id="648755"/>
    <lineage>
        <taxon>Bacteria</taxon>
        <taxon>Bacillati</taxon>
        <taxon>Actinomycetota</taxon>
        <taxon>Actinomycetes</taxon>
        <taxon>Pseudonocardiales</taxon>
        <taxon>Pseudonocardiaceae</taxon>
        <taxon>Pseudonocardia</taxon>
    </lineage>
</organism>
<dbReference type="PANTHER" id="PTHR43537">
    <property type="entry name" value="TRANSCRIPTIONAL REGULATOR, GNTR FAMILY"/>
    <property type="match status" value="1"/>
</dbReference>
<dbReference type="InterPro" id="IPR036390">
    <property type="entry name" value="WH_DNA-bd_sf"/>
</dbReference>
<dbReference type="SUPFAM" id="SSF46785">
    <property type="entry name" value="Winged helix' DNA-binding domain"/>
    <property type="match status" value="1"/>
</dbReference>
<evidence type="ECO:0000313" key="5">
    <source>
        <dbReference type="EMBL" id="GAA5174769.1"/>
    </source>
</evidence>
<dbReference type="InterPro" id="IPR000524">
    <property type="entry name" value="Tscrpt_reg_HTH_GntR"/>
</dbReference>
<evidence type="ECO:0000313" key="6">
    <source>
        <dbReference type="Proteomes" id="UP001428817"/>
    </source>
</evidence>
<evidence type="ECO:0000256" key="1">
    <source>
        <dbReference type="ARBA" id="ARBA00023015"/>
    </source>
</evidence>
<evidence type="ECO:0000259" key="4">
    <source>
        <dbReference type="PROSITE" id="PS50949"/>
    </source>
</evidence>
<proteinExistence type="predicted"/>
<dbReference type="InterPro" id="IPR008920">
    <property type="entry name" value="TF_FadR/GntR_C"/>
</dbReference>
<dbReference type="SMART" id="SM00895">
    <property type="entry name" value="FCD"/>
    <property type="match status" value="1"/>
</dbReference>
<dbReference type="Pfam" id="PF00392">
    <property type="entry name" value="GntR"/>
    <property type="match status" value="1"/>
</dbReference>
<dbReference type="PANTHER" id="PTHR43537:SF5">
    <property type="entry name" value="UXU OPERON TRANSCRIPTIONAL REGULATOR"/>
    <property type="match status" value="1"/>
</dbReference>
<dbReference type="Gene3D" id="1.20.120.530">
    <property type="entry name" value="GntR ligand-binding domain-like"/>
    <property type="match status" value="1"/>
</dbReference>
<dbReference type="EMBL" id="BAABJP010000062">
    <property type="protein sequence ID" value="GAA5174769.1"/>
    <property type="molecule type" value="Genomic_DNA"/>
</dbReference>
<keyword evidence="6" id="KW-1185">Reference proteome</keyword>
<keyword evidence="1" id="KW-0805">Transcription regulation</keyword>
<keyword evidence="2" id="KW-0238">DNA-binding</keyword>
<dbReference type="PRINTS" id="PR00035">
    <property type="entry name" value="HTHGNTR"/>
</dbReference>
<keyword evidence="3" id="KW-0804">Transcription</keyword>
<accession>A0ABP9RBU0</accession>
<dbReference type="SMART" id="SM00345">
    <property type="entry name" value="HTH_GNTR"/>
    <property type="match status" value="1"/>
</dbReference>
<dbReference type="PROSITE" id="PS50949">
    <property type="entry name" value="HTH_GNTR"/>
    <property type="match status" value="1"/>
</dbReference>
<comment type="caution">
    <text evidence="5">The sequence shown here is derived from an EMBL/GenBank/DDBJ whole genome shotgun (WGS) entry which is preliminary data.</text>
</comment>
<dbReference type="Gene3D" id="1.10.10.10">
    <property type="entry name" value="Winged helix-like DNA-binding domain superfamily/Winged helix DNA-binding domain"/>
    <property type="match status" value="1"/>
</dbReference>
<dbReference type="RefSeq" id="WP_185062179.1">
    <property type="nucleotide sequence ID" value="NZ_BAABJP010000062.1"/>
</dbReference>
<dbReference type="CDD" id="cd07377">
    <property type="entry name" value="WHTH_GntR"/>
    <property type="match status" value="1"/>
</dbReference>
<dbReference type="SUPFAM" id="SSF48008">
    <property type="entry name" value="GntR ligand-binding domain-like"/>
    <property type="match status" value="1"/>
</dbReference>
<name>A0ABP9RBU0_9PSEU</name>
<dbReference type="Pfam" id="PF07729">
    <property type="entry name" value="FCD"/>
    <property type="match status" value="1"/>
</dbReference>
<sequence length="234" mass="26390">MPTEVTSQTLTQAVADHLRRLIHLGEVGPGDRLPPERELAEQLGVARISLREALKILQRDGYVQVRRGAQGGTYVTELEEPVARWRAKMRTESGEFDDIIDFRIALETDSARLAALRRDERDLAALRTAIEELERSEGRAAFRLTDSRFHTALARAARNARLEAGIEAARGELFMAHDLLPFIDPVQESVRDHLAIYQAVLRRDPEAASARMREHIEHTRAQLRDIVFGSAPTE</sequence>
<dbReference type="InterPro" id="IPR011711">
    <property type="entry name" value="GntR_C"/>
</dbReference>
<evidence type="ECO:0000256" key="2">
    <source>
        <dbReference type="ARBA" id="ARBA00023125"/>
    </source>
</evidence>
<feature type="domain" description="HTH gntR-type" evidence="4">
    <location>
        <begin position="8"/>
        <end position="78"/>
    </location>
</feature>
<protein>
    <submittedName>
        <fullName evidence="5">FCD domain-containing protein</fullName>
    </submittedName>
</protein>
<evidence type="ECO:0000256" key="3">
    <source>
        <dbReference type="ARBA" id="ARBA00023163"/>
    </source>
</evidence>
<dbReference type="Proteomes" id="UP001428817">
    <property type="component" value="Unassembled WGS sequence"/>
</dbReference>
<gene>
    <name evidence="5" type="ORF">GCM10023321_79370</name>
</gene>
<reference evidence="6" key="1">
    <citation type="journal article" date="2019" name="Int. J. Syst. Evol. Microbiol.">
        <title>The Global Catalogue of Microorganisms (GCM) 10K type strain sequencing project: providing services to taxonomists for standard genome sequencing and annotation.</title>
        <authorList>
            <consortium name="The Broad Institute Genomics Platform"/>
            <consortium name="The Broad Institute Genome Sequencing Center for Infectious Disease"/>
            <person name="Wu L."/>
            <person name="Ma J."/>
        </authorList>
    </citation>
    <scope>NUCLEOTIDE SEQUENCE [LARGE SCALE GENOMIC DNA]</scope>
    <source>
        <strain evidence="6">JCM 18303</strain>
    </source>
</reference>